<dbReference type="PANTHER" id="PTHR43143">
    <property type="entry name" value="METALLOPHOSPHOESTERASE, CALCINEURIN SUPERFAMILY"/>
    <property type="match status" value="1"/>
</dbReference>
<protein>
    <recommendedName>
        <fullName evidence="2">Calcineurin-like phosphoesterase domain-containing protein</fullName>
    </recommendedName>
</protein>
<dbReference type="Pfam" id="PF13385">
    <property type="entry name" value="Laminin_G_3"/>
    <property type="match status" value="1"/>
</dbReference>
<organism evidence="3 4">
    <name type="scientific">Longispora fulva</name>
    <dbReference type="NCBI Taxonomy" id="619741"/>
    <lineage>
        <taxon>Bacteria</taxon>
        <taxon>Bacillati</taxon>
        <taxon>Actinomycetota</taxon>
        <taxon>Actinomycetes</taxon>
        <taxon>Micromonosporales</taxon>
        <taxon>Micromonosporaceae</taxon>
        <taxon>Longispora</taxon>
    </lineage>
</organism>
<dbReference type="Gene3D" id="3.60.21.10">
    <property type="match status" value="1"/>
</dbReference>
<dbReference type="InterPro" id="IPR051918">
    <property type="entry name" value="STPP_CPPED1"/>
</dbReference>
<evidence type="ECO:0000313" key="3">
    <source>
        <dbReference type="EMBL" id="MBG6137019.1"/>
    </source>
</evidence>
<dbReference type="InterPro" id="IPR013320">
    <property type="entry name" value="ConA-like_dom_sf"/>
</dbReference>
<dbReference type="Gene3D" id="2.60.120.200">
    <property type="match status" value="1"/>
</dbReference>
<feature type="signal peptide" evidence="1">
    <location>
        <begin position="1"/>
        <end position="29"/>
    </location>
</feature>
<dbReference type="SUPFAM" id="SSF49899">
    <property type="entry name" value="Concanavalin A-like lectins/glucanases"/>
    <property type="match status" value="1"/>
</dbReference>
<dbReference type="Pfam" id="PF00149">
    <property type="entry name" value="Metallophos"/>
    <property type="match status" value="1"/>
</dbReference>
<dbReference type="GO" id="GO:0016787">
    <property type="term" value="F:hydrolase activity"/>
    <property type="evidence" value="ECO:0007669"/>
    <property type="project" value="InterPro"/>
</dbReference>
<proteinExistence type="predicted"/>
<dbReference type="SUPFAM" id="SSF56300">
    <property type="entry name" value="Metallo-dependent phosphatases"/>
    <property type="match status" value="1"/>
</dbReference>
<name>A0A8J7GE44_9ACTN</name>
<evidence type="ECO:0000256" key="1">
    <source>
        <dbReference type="SAM" id="SignalP"/>
    </source>
</evidence>
<dbReference type="EMBL" id="JADOUF010000001">
    <property type="protein sequence ID" value="MBG6137019.1"/>
    <property type="molecule type" value="Genomic_DNA"/>
</dbReference>
<dbReference type="InterPro" id="IPR029052">
    <property type="entry name" value="Metallo-depent_PP-like"/>
</dbReference>
<keyword evidence="1" id="KW-0732">Signal</keyword>
<accession>A0A8J7GE44</accession>
<dbReference type="InterPro" id="IPR006311">
    <property type="entry name" value="TAT_signal"/>
</dbReference>
<sequence length="608" mass="65513">MTSRRELLLGVGALGAGAATLAVPGTASAATAVPGTASAVPVVGAVSGAAGARGDDPRFSLAVIPDTQYLFDADRGDPAPLEATLKYIVDHSGEHNTVFAAHLGDVVENAAAAELVAAGKVFREFDRRGMPYSVLAGNHDIDSRTDDTRGPSPYLEVFGTARFQKMATFGGATSGGYNTYHRFRAAGRDWLVFALDWRVSAGTVAWVKGVLRAHPRTPAILTTHDLAHADEAGTATLSEHGQRLWDTLIRDNDQIFLTLNGHYWPPGRTTLRNAAGNDVHVHVTNYQDRFYGGSATIRMYHFDLARATIDVETFSPWLLGQKTRDALGRAEVELTDPVNRFSVPIDFAARFAGFDPVPVRVPRPASHLVLPGTVAYWRFDAAGDRVEDRSGAGNHLTRVSLDGSESLRWTAEHHPDQPTHGSVFLAGGKRPARGSYLRTAEDAPLNAMTFTKGYTVEAFLKLPADARGDHAWMGVLSRLGRGGDAGRTGDDPAEPVAALAISDGLALQWAVWPLNRDGIATNWGHELRPERWFHVAVVNNGRTTTMYVDGAKLLRNPSTPSIGLSTVGRPWLIGAGTYDNVVEQGFYGWIGDVRIVDRALPVGSFMNA</sequence>
<dbReference type="AlphaFoldDB" id="A0A8J7GE44"/>
<dbReference type="InterPro" id="IPR004843">
    <property type="entry name" value="Calcineurin-like_PHP"/>
</dbReference>
<feature type="domain" description="Calcineurin-like phosphoesterase" evidence="2">
    <location>
        <begin position="61"/>
        <end position="228"/>
    </location>
</feature>
<keyword evidence="4" id="KW-1185">Reference proteome</keyword>
<dbReference type="RefSeq" id="WP_197003928.1">
    <property type="nucleotide sequence ID" value="NZ_BONS01000022.1"/>
</dbReference>
<reference evidence="3" key="1">
    <citation type="submission" date="2020-11" db="EMBL/GenBank/DDBJ databases">
        <title>Sequencing the genomes of 1000 actinobacteria strains.</title>
        <authorList>
            <person name="Klenk H.-P."/>
        </authorList>
    </citation>
    <scope>NUCLEOTIDE SEQUENCE</scope>
    <source>
        <strain evidence="3">DSM 45356</strain>
    </source>
</reference>
<comment type="caution">
    <text evidence="3">The sequence shown here is derived from an EMBL/GenBank/DDBJ whole genome shotgun (WGS) entry which is preliminary data.</text>
</comment>
<dbReference type="Proteomes" id="UP000622552">
    <property type="component" value="Unassembled WGS sequence"/>
</dbReference>
<feature type="chain" id="PRO_5035244292" description="Calcineurin-like phosphoesterase domain-containing protein" evidence="1">
    <location>
        <begin position="30"/>
        <end position="608"/>
    </location>
</feature>
<dbReference type="PANTHER" id="PTHR43143:SF5">
    <property type="entry name" value="SECRETED PROTEIN"/>
    <property type="match status" value="1"/>
</dbReference>
<gene>
    <name evidence="3" type="ORF">IW245_003213</name>
</gene>
<dbReference type="PROSITE" id="PS51318">
    <property type="entry name" value="TAT"/>
    <property type="match status" value="1"/>
</dbReference>
<evidence type="ECO:0000313" key="4">
    <source>
        <dbReference type="Proteomes" id="UP000622552"/>
    </source>
</evidence>
<evidence type="ECO:0000259" key="2">
    <source>
        <dbReference type="Pfam" id="PF00149"/>
    </source>
</evidence>